<gene>
    <name evidence="8" type="ORF">X975_02079</name>
</gene>
<dbReference type="SUPFAM" id="SSF103473">
    <property type="entry name" value="MFS general substrate transporter"/>
    <property type="match status" value="1"/>
</dbReference>
<evidence type="ECO:0000313" key="8">
    <source>
        <dbReference type="EMBL" id="KFM63930.1"/>
    </source>
</evidence>
<feature type="transmembrane region" description="Helical" evidence="7">
    <location>
        <begin position="462"/>
        <end position="485"/>
    </location>
</feature>
<evidence type="ECO:0000256" key="7">
    <source>
        <dbReference type="SAM" id="Phobius"/>
    </source>
</evidence>
<dbReference type="GO" id="GO:0016020">
    <property type="term" value="C:membrane"/>
    <property type="evidence" value="ECO:0007669"/>
    <property type="project" value="UniProtKB-SubCell"/>
</dbReference>
<keyword evidence="9" id="KW-1185">Reference proteome</keyword>
<evidence type="ECO:0000256" key="1">
    <source>
        <dbReference type="ARBA" id="ARBA00004141"/>
    </source>
</evidence>
<sequence>MEDCLIPNQDCLLNNAAGQYSLTDPVIKIQSCSRLKLIGINLLAFGIELCASAGFTYIPPIMLKSGFTYKTVTVVMGIGPFISLLLVPIIGRWSDRCQSRFGRRRPFMLALGILMIFSLLIIPFSSEIFSHFNGIISPNFGLAAGVILLDFSNQAIMNPCKALIPDIFHSLEEQSSGFTFYSCMLSLGGSVGYFITSVNWANTAFGAYFGGQEKAVFTLLAILLILSLFVNLTLATEKPLKETKLLPLNNINCDKNFNGFIPIVENGHVLDCFDNKESLFAPKTSKTLNGYKSYNGTNSFKPENLNFVPVILPWRVKSFRSTKSCVKRIFYILLLPVSATLNCNLKEYFTLPPVLFQLFIACLFGWMGIMCHDMYYSDFVGQVIYRGEPHAERESIAINRYDEGVRMGSWGLLLHCIAAAGYAAFIQERLIHHYGKHKIFLFGMLSFSLSMLGTVLTNNLFLVNVFAAASGLGLAAITTVPYSLVTEYYSKKEFESSYRGVGEDMAVLDSAFYLSQIIPSLFLGHIVEYTKSSSSYMVVAALCGTFASYFSYFVVFKPPSVSSGL</sequence>
<dbReference type="PANTHER" id="PTHR19432">
    <property type="entry name" value="SUGAR TRANSPORTER"/>
    <property type="match status" value="1"/>
</dbReference>
<evidence type="ECO:0000256" key="3">
    <source>
        <dbReference type="ARBA" id="ARBA00022692"/>
    </source>
</evidence>
<evidence type="ECO:0000313" key="9">
    <source>
        <dbReference type="Proteomes" id="UP000054359"/>
    </source>
</evidence>
<comment type="similarity">
    <text evidence="6">Belongs to the glycoside-pentoside-hexuronide (GPH) cation symporter transporter (TC 2.A.2) family.</text>
</comment>
<proteinExistence type="inferred from homology"/>
<feature type="non-terminal residue" evidence="8">
    <location>
        <position position="565"/>
    </location>
</feature>
<dbReference type="OrthoDB" id="28755at2759"/>
<feature type="transmembrane region" description="Helical" evidence="7">
    <location>
        <begin position="106"/>
        <end position="125"/>
    </location>
</feature>
<feature type="transmembrane region" description="Helical" evidence="7">
    <location>
        <begin position="506"/>
        <end position="527"/>
    </location>
</feature>
<reference evidence="8 9" key="1">
    <citation type="submission" date="2013-11" db="EMBL/GenBank/DDBJ databases">
        <title>Genome sequencing of Stegodyphus mimosarum.</title>
        <authorList>
            <person name="Bechsgaard J."/>
        </authorList>
    </citation>
    <scope>NUCLEOTIDE SEQUENCE [LARGE SCALE GENOMIC DNA]</scope>
</reference>
<keyword evidence="3 7" id="KW-0812">Transmembrane</keyword>
<comment type="subcellular location">
    <subcellularLocation>
        <location evidence="1">Membrane</location>
        <topology evidence="1">Multi-pass membrane protein</topology>
    </subcellularLocation>
</comment>
<feature type="transmembrane region" description="Helical" evidence="7">
    <location>
        <begin position="348"/>
        <end position="369"/>
    </location>
</feature>
<feature type="transmembrane region" description="Helical" evidence="7">
    <location>
        <begin position="533"/>
        <end position="555"/>
    </location>
</feature>
<keyword evidence="2" id="KW-0813">Transport</keyword>
<feature type="transmembrane region" description="Helical" evidence="7">
    <location>
        <begin position="131"/>
        <end position="151"/>
    </location>
</feature>
<feature type="transmembrane region" description="Helical" evidence="7">
    <location>
        <begin position="71"/>
        <end position="94"/>
    </location>
</feature>
<feature type="transmembrane region" description="Helical" evidence="7">
    <location>
        <begin position="37"/>
        <end position="59"/>
    </location>
</feature>
<evidence type="ECO:0000256" key="6">
    <source>
        <dbReference type="ARBA" id="ARBA00038193"/>
    </source>
</evidence>
<dbReference type="Gene3D" id="1.20.1250.20">
    <property type="entry name" value="MFS general substrate transporter like domains"/>
    <property type="match status" value="2"/>
</dbReference>
<dbReference type="Pfam" id="PF07690">
    <property type="entry name" value="MFS_1"/>
    <property type="match status" value="2"/>
</dbReference>
<feature type="transmembrane region" description="Helical" evidence="7">
    <location>
        <begin position="439"/>
        <end position="456"/>
    </location>
</feature>
<dbReference type="AlphaFoldDB" id="A0A087TFP1"/>
<feature type="transmembrane region" description="Helical" evidence="7">
    <location>
        <begin position="178"/>
        <end position="195"/>
    </location>
</feature>
<protein>
    <submittedName>
        <fullName evidence="8">Solute carrier family 45 member 3</fullName>
    </submittedName>
</protein>
<dbReference type="Proteomes" id="UP000054359">
    <property type="component" value="Unassembled WGS sequence"/>
</dbReference>
<evidence type="ECO:0000256" key="2">
    <source>
        <dbReference type="ARBA" id="ARBA00022448"/>
    </source>
</evidence>
<name>A0A087TFP1_STEMI</name>
<dbReference type="PANTHER" id="PTHR19432:SF37">
    <property type="entry name" value="SOLUTE CARRIER FAMILY 45 MEMBER 3"/>
    <property type="match status" value="1"/>
</dbReference>
<feature type="transmembrane region" description="Helical" evidence="7">
    <location>
        <begin position="215"/>
        <end position="234"/>
    </location>
</feature>
<dbReference type="GO" id="GO:0008506">
    <property type="term" value="F:sucrose:proton symporter activity"/>
    <property type="evidence" value="ECO:0007669"/>
    <property type="project" value="TreeGrafter"/>
</dbReference>
<evidence type="ECO:0000256" key="4">
    <source>
        <dbReference type="ARBA" id="ARBA00022989"/>
    </source>
</evidence>
<dbReference type="InterPro" id="IPR036259">
    <property type="entry name" value="MFS_trans_sf"/>
</dbReference>
<dbReference type="OMA" id="SQAFAMF"/>
<keyword evidence="5 7" id="KW-0472">Membrane</keyword>
<dbReference type="STRING" id="407821.A0A087TFP1"/>
<organism evidence="8 9">
    <name type="scientific">Stegodyphus mimosarum</name>
    <name type="common">African social velvet spider</name>
    <dbReference type="NCBI Taxonomy" id="407821"/>
    <lineage>
        <taxon>Eukaryota</taxon>
        <taxon>Metazoa</taxon>
        <taxon>Ecdysozoa</taxon>
        <taxon>Arthropoda</taxon>
        <taxon>Chelicerata</taxon>
        <taxon>Arachnida</taxon>
        <taxon>Araneae</taxon>
        <taxon>Araneomorphae</taxon>
        <taxon>Entelegynae</taxon>
        <taxon>Eresoidea</taxon>
        <taxon>Eresidae</taxon>
        <taxon>Stegodyphus</taxon>
    </lineage>
</organism>
<accession>A0A087TFP1</accession>
<evidence type="ECO:0000256" key="5">
    <source>
        <dbReference type="ARBA" id="ARBA00023136"/>
    </source>
</evidence>
<dbReference type="EMBL" id="KK115005">
    <property type="protein sequence ID" value="KFM63930.1"/>
    <property type="molecule type" value="Genomic_DNA"/>
</dbReference>
<keyword evidence="4 7" id="KW-1133">Transmembrane helix</keyword>
<dbReference type="InterPro" id="IPR011701">
    <property type="entry name" value="MFS"/>
</dbReference>